<dbReference type="Proteomes" id="UP000261174">
    <property type="component" value="Unassembled WGS sequence"/>
</dbReference>
<dbReference type="AlphaFoldDB" id="A0A3E1P7T0"/>
<accession>A0A3E1P7T0</accession>
<sequence length="69" mass="7497">MVNNPFSSFATTPPGDEVSKKYCAGCHGDQMQGGVATALIKTNWKSGGDRPLFPRWKNNLLVTALNTKK</sequence>
<dbReference type="EMBL" id="QTJV01000001">
    <property type="protein sequence ID" value="RFM36222.1"/>
    <property type="molecule type" value="Genomic_DNA"/>
</dbReference>
<protein>
    <recommendedName>
        <fullName evidence="3">Cytochrome c</fullName>
    </recommendedName>
</protein>
<dbReference type="InterPro" id="IPR036909">
    <property type="entry name" value="Cyt_c-like_dom_sf"/>
</dbReference>
<gene>
    <name evidence="1" type="ORF">DXN04_01565</name>
</gene>
<dbReference type="GO" id="GO:0009055">
    <property type="term" value="F:electron transfer activity"/>
    <property type="evidence" value="ECO:0007669"/>
    <property type="project" value="InterPro"/>
</dbReference>
<keyword evidence="2" id="KW-1185">Reference proteome</keyword>
<reference evidence="1 2" key="1">
    <citation type="submission" date="2018-08" db="EMBL/GenBank/DDBJ databases">
        <title>Chitinophaga sp. K20C18050901, a novel bacterium isolated from forest soil.</title>
        <authorList>
            <person name="Wang C."/>
        </authorList>
    </citation>
    <scope>NUCLEOTIDE SEQUENCE [LARGE SCALE GENOMIC DNA]</scope>
    <source>
        <strain evidence="1 2">K20C18050901</strain>
    </source>
</reference>
<evidence type="ECO:0000313" key="2">
    <source>
        <dbReference type="Proteomes" id="UP000261174"/>
    </source>
</evidence>
<proteinExistence type="predicted"/>
<dbReference type="SUPFAM" id="SSF46626">
    <property type="entry name" value="Cytochrome c"/>
    <property type="match status" value="1"/>
</dbReference>
<dbReference type="Gene3D" id="1.10.760.10">
    <property type="entry name" value="Cytochrome c-like domain"/>
    <property type="match status" value="1"/>
</dbReference>
<organism evidence="1 2">
    <name type="scientific">Chitinophaga silvisoli</name>
    <dbReference type="NCBI Taxonomy" id="2291814"/>
    <lineage>
        <taxon>Bacteria</taxon>
        <taxon>Pseudomonadati</taxon>
        <taxon>Bacteroidota</taxon>
        <taxon>Chitinophagia</taxon>
        <taxon>Chitinophagales</taxon>
        <taxon>Chitinophagaceae</taxon>
        <taxon>Chitinophaga</taxon>
    </lineage>
</organism>
<name>A0A3E1P7T0_9BACT</name>
<dbReference type="GO" id="GO:0020037">
    <property type="term" value="F:heme binding"/>
    <property type="evidence" value="ECO:0007669"/>
    <property type="project" value="InterPro"/>
</dbReference>
<comment type="caution">
    <text evidence="1">The sequence shown here is derived from an EMBL/GenBank/DDBJ whole genome shotgun (WGS) entry which is preliminary data.</text>
</comment>
<evidence type="ECO:0008006" key="3">
    <source>
        <dbReference type="Google" id="ProtNLM"/>
    </source>
</evidence>
<evidence type="ECO:0000313" key="1">
    <source>
        <dbReference type="EMBL" id="RFM36222.1"/>
    </source>
</evidence>